<comment type="function">
    <text evidence="10 11">Involved in cell wall formation. Catalyzes the final step in the synthesis of UDP-N-acetylmuramoyl-pentapeptide, the precursor of murein.</text>
</comment>
<dbReference type="NCBIfam" id="TIGR01143">
    <property type="entry name" value="murF"/>
    <property type="match status" value="1"/>
</dbReference>
<accession>A0ABV6JHV8</accession>
<evidence type="ECO:0000256" key="9">
    <source>
        <dbReference type="ARBA" id="ARBA00023316"/>
    </source>
</evidence>
<dbReference type="Gene3D" id="3.40.1190.10">
    <property type="entry name" value="Mur-like, catalytic domain"/>
    <property type="match status" value="1"/>
</dbReference>
<feature type="binding site" evidence="10">
    <location>
        <begin position="115"/>
        <end position="121"/>
    </location>
    <ligand>
        <name>ATP</name>
        <dbReference type="ChEBI" id="CHEBI:30616"/>
    </ligand>
</feature>
<evidence type="ECO:0000256" key="8">
    <source>
        <dbReference type="ARBA" id="ARBA00023306"/>
    </source>
</evidence>
<sequence length="474" mass="50311">MIKRTLGDMAVMSGGTNSKASLPGTELVGVTTDSRRVQQGQLFIPLVGEHYDGHDFVQGAFASGAGAALWQSDREVPKELAEASLIFVEDTLTALQRLASSYRQELKVRVIGVTGSNGKTTTKDMAASVLAGVFRVHKTEGNLNNHIGLPLTVLQLDETVEAAVIEMGMSDFGEIELLTRIAKPDIAIITNIGDAHLLQLGSREGIAKAKLEIASGLTPGGILLYNGDEPLLRSGVQALGLPESIATQTFGIGSDNDWSAQNVELGADASRFDMVSKQDPGRSIKGLRIPVLGQHNVANALAAIAAAMLLGVPQVRIQEGLSGLTLTGMRIEPLRAANGALLLSDAYNANPTAVRAAVDLVAHLSGYRRKWLVLGDMLELGPQEAELHAGIGEYVLPDKADAVLTYGALSRHTAEAAAKNFGIGEAGDQPVIAFEDKNALIEWLQARLAPEDLVLVKGSRGMRMEEIIQALQRV</sequence>
<keyword evidence="7 10" id="KW-0573">Peptidoglycan synthesis</keyword>
<dbReference type="InterPro" id="IPR051046">
    <property type="entry name" value="MurCDEF_CellWall_CoF430Synth"/>
</dbReference>
<proteinExistence type="inferred from homology"/>
<comment type="subcellular location">
    <subcellularLocation>
        <location evidence="10 11">Cytoplasm</location>
    </subcellularLocation>
</comment>
<keyword evidence="6 10" id="KW-0133">Cell shape</keyword>
<reference evidence="15 16" key="1">
    <citation type="submission" date="2024-09" db="EMBL/GenBank/DDBJ databases">
        <authorList>
            <person name="Sun Q."/>
            <person name="Mori K."/>
        </authorList>
    </citation>
    <scope>NUCLEOTIDE SEQUENCE [LARGE SCALE GENOMIC DNA]</scope>
    <source>
        <strain evidence="15 16">CCM 4839</strain>
    </source>
</reference>
<dbReference type="EMBL" id="JBHLVF010000041">
    <property type="protein sequence ID" value="MFC0395396.1"/>
    <property type="molecule type" value="Genomic_DNA"/>
</dbReference>
<dbReference type="InterPro" id="IPR036565">
    <property type="entry name" value="Mur-like_cat_sf"/>
</dbReference>
<keyword evidence="3 10" id="KW-0132">Cell division</keyword>
<evidence type="ECO:0000256" key="2">
    <source>
        <dbReference type="ARBA" id="ARBA00022598"/>
    </source>
</evidence>
<keyword evidence="5 10" id="KW-0067">ATP-binding</keyword>
<evidence type="ECO:0000256" key="5">
    <source>
        <dbReference type="ARBA" id="ARBA00022840"/>
    </source>
</evidence>
<keyword evidence="9 10" id="KW-0961">Cell wall biogenesis/degradation</keyword>
<dbReference type="EC" id="6.3.2.10" evidence="10 11"/>
<comment type="catalytic activity">
    <reaction evidence="10 11">
        <text>D-alanyl-D-alanine + UDP-N-acetyl-alpha-D-muramoyl-L-alanyl-gamma-D-glutamyl-meso-2,6-diaminopimelate + ATP = UDP-N-acetyl-alpha-D-muramoyl-L-alanyl-gamma-D-glutamyl-meso-2,6-diaminopimeloyl-D-alanyl-D-alanine + ADP + phosphate + H(+)</text>
        <dbReference type="Rhea" id="RHEA:28374"/>
        <dbReference type="ChEBI" id="CHEBI:15378"/>
        <dbReference type="ChEBI" id="CHEBI:30616"/>
        <dbReference type="ChEBI" id="CHEBI:43474"/>
        <dbReference type="ChEBI" id="CHEBI:57822"/>
        <dbReference type="ChEBI" id="CHEBI:61386"/>
        <dbReference type="ChEBI" id="CHEBI:83905"/>
        <dbReference type="ChEBI" id="CHEBI:456216"/>
        <dbReference type="EC" id="6.3.2.10"/>
    </reaction>
</comment>
<dbReference type="RefSeq" id="WP_204816503.1">
    <property type="nucleotide sequence ID" value="NZ_JANHOF010000001.1"/>
</dbReference>
<evidence type="ECO:0000256" key="10">
    <source>
        <dbReference type="HAMAP-Rule" id="MF_02019"/>
    </source>
</evidence>
<evidence type="ECO:0000259" key="12">
    <source>
        <dbReference type="Pfam" id="PF01225"/>
    </source>
</evidence>
<comment type="similarity">
    <text evidence="10">Belongs to the MurCDEF family. MurF subfamily.</text>
</comment>
<dbReference type="InterPro" id="IPR013221">
    <property type="entry name" value="Mur_ligase_cen"/>
</dbReference>
<evidence type="ECO:0000256" key="11">
    <source>
        <dbReference type="RuleBase" id="RU004136"/>
    </source>
</evidence>
<evidence type="ECO:0000313" key="15">
    <source>
        <dbReference type="EMBL" id="MFC0395396.1"/>
    </source>
</evidence>
<organism evidence="15 16">
    <name type="scientific">Paenibacillus mendelii</name>
    <dbReference type="NCBI Taxonomy" id="206163"/>
    <lineage>
        <taxon>Bacteria</taxon>
        <taxon>Bacillati</taxon>
        <taxon>Bacillota</taxon>
        <taxon>Bacilli</taxon>
        <taxon>Bacillales</taxon>
        <taxon>Paenibacillaceae</taxon>
        <taxon>Paenibacillus</taxon>
    </lineage>
</organism>
<evidence type="ECO:0000256" key="7">
    <source>
        <dbReference type="ARBA" id="ARBA00022984"/>
    </source>
</evidence>
<dbReference type="Pfam" id="PF02875">
    <property type="entry name" value="Mur_ligase_C"/>
    <property type="match status" value="1"/>
</dbReference>
<dbReference type="SUPFAM" id="SSF53623">
    <property type="entry name" value="MurD-like peptide ligases, catalytic domain"/>
    <property type="match status" value="1"/>
</dbReference>
<feature type="domain" description="Mur ligase central" evidence="14">
    <location>
        <begin position="113"/>
        <end position="307"/>
    </location>
</feature>
<dbReference type="Gene3D" id="3.40.1390.10">
    <property type="entry name" value="MurE/MurF, N-terminal domain"/>
    <property type="match status" value="1"/>
</dbReference>
<comment type="caution">
    <text evidence="15">The sequence shown here is derived from an EMBL/GenBank/DDBJ whole genome shotgun (WGS) entry which is preliminary data.</text>
</comment>
<evidence type="ECO:0000256" key="1">
    <source>
        <dbReference type="ARBA" id="ARBA00022490"/>
    </source>
</evidence>
<feature type="domain" description="Mur ligase N-terminal catalytic" evidence="12">
    <location>
        <begin position="29"/>
        <end position="103"/>
    </location>
</feature>
<keyword evidence="16" id="KW-1185">Reference proteome</keyword>
<evidence type="ECO:0000256" key="3">
    <source>
        <dbReference type="ARBA" id="ARBA00022618"/>
    </source>
</evidence>
<dbReference type="SUPFAM" id="SSF63418">
    <property type="entry name" value="MurE/MurF N-terminal domain"/>
    <property type="match status" value="1"/>
</dbReference>
<evidence type="ECO:0000259" key="13">
    <source>
        <dbReference type="Pfam" id="PF02875"/>
    </source>
</evidence>
<name>A0ABV6JHV8_9BACL</name>
<dbReference type="Pfam" id="PF08245">
    <property type="entry name" value="Mur_ligase_M"/>
    <property type="match status" value="1"/>
</dbReference>
<protein>
    <recommendedName>
        <fullName evidence="10 11">UDP-N-acetylmuramoyl-tripeptide--D-alanyl-D-alanine ligase</fullName>
        <ecNumber evidence="10 11">6.3.2.10</ecNumber>
    </recommendedName>
    <alternativeName>
        <fullName evidence="10">D-alanyl-D-alanine-adding enzyme</fullName>
    </alternativeName>
</protein>
<comment type="pathway">
    <text evidence="10 11">Cell wall biogenesis; peptidoglycan biosynthesis.</text>
</comment>
<feature type="domain" description="Mur ligase C-terminal" evidence="13">
    <location>
        <begin position="329"/>
        <end position="460"/>
    </location>
</feature>
<dbReference type="PANTHER" id="PTHR43024">
    <property type="entry name" value="UDP-N-ACETYLMURAMOYL-TRIPEPTIDE--D-ALANYL-D-ALANINE LIGASE"/>
    <property type="match status" value="1"/>
</dbReference>
<dbReference type="InterPro" id="IPR000713">
    <property type="entry name" value="Mur_ligase_N"/>
</dbReference>
<gene>
    <name evidence="10 15" type="primary">murF</name>
    <name evidence="15" type="ORF">ACFFJ8_29020</name>
</gene>
<keyword evidence="8 10" id="KW-0131">Cell cycle</keyword>
<dbReference type="InterPro" id="IPR036615">
    <property type="entry name" value="Mur_ligase_C_dom_sf"/>
</dbReference>
<keyword evidence="2 10" id="KW-0436">Ligase</keyword>
<dbReference type="Proteomes" id="UP001589818">
    <property type="component" value="Unassembled WGS sequence"/>
</dbReference>
<dbReference type="InterPro" id="IPR035911">
    <property type="entry name" value="MurE/MurF_N"/>
</dbReference>
<dbReference type="HAMAP" id="MF_02019">
    <property type="entry name" value="MurF"/>
    <property type="match status" value="1"/>
</dbReference>
<dbReference type="InterPro" id="IPR005863">
    <property type="entry name" value="UDP-N-AcMur_synth"/>
</dbReference>
<evidence type="ECO:0000256" key="6">
    <source>
        <dbReference type="ARBA" id="ARBA00022960"/>
    </source>
</evidence>
<evidence type="ECO:0000259" key="14">
    <source>
        <dbReference type="Pfam" id="PF08245"/>
    </source>
</evidence>
<keyword evidence="1 10" id="KW-0963">Cytoplasm</keyword>
<dbReference type="SUPFAM" id="SSF53244">
    <property type="entry name" value="MurD-like peptide ligases, peptide-binding domain"/>
    <property type="match status" value="1"/>
</dbReference>
<keyword evidence="4 10" id="KW-0547">Nucleotide-binding</keyword>
<dbReference type="Pfam" id="PF01225">
    <property type="entry name" value="Mur_ligase"/>
    <property type="match status" value="1"/>
</dbReference>
<dbReference type="Gene3D" id="3.90.190.20">
    <property type="entry name" value="Mur ligase, C-terminal domain"/>
    <property type="match status" value="1"/>
</dbReference>
<dbReference type="GO" id="GO:0047480">
    <property type="term" value="F:UDP-N-acetylmuramoyl-tripeptide-D-alanyl-D-alanine ligase activity"/>
    <property type="evidence" value="ECO:0007669"/>
    <property type="project" value="UniProtKB-EC"/>
</dbReference>
<evidence type="ECO:0000256" key="4">
    <source>
        <dbReference type="ARBA" id="ARBA00022741"/>
    </source>
</evidence>
<dbReference type="PANTHER" id="PTHR43024:SF1">
    <property type="entry name" value="UDP-N-ACETYLMURAMOYL-TRIPEPTIDE--D-ALANYL-D-ALANINE LIGASE"/>
    <property type="match status" value="1"/>
</dbReference>
<evidence type="ECO:0000313" key="16">
    <source>
        <dbReference type="Proteomes" id="UP001589818"/>
    </source>
</evidence>
<dbReference type="InterPro" id="IPR004101">
    <property type="entry name" value="Mur_ligase_C"/>
</dbReference>